<dbReference type="Gene3D" id="1.25.40.990">
    <property type="match status" value="1"/>
</dbReference>
<dbReference type="GO" id="GO:0051225">
    <property type="term" value="P:spindle assembly"/>
    <property type="evidence" value="ECO:0007669"/>
    <property type="project" value="TreeGrafter"/>
</dbReference>
<dbReference type="GO" id="GO:0005819">
    <property type="term" value="C:spindle"/>
    <property type="evidence" value="ECO:0007669"/>
    <property type="project" value="TreeGrafter"/>
</dbReference>
<sequence length="254" mass="29807">MTIQRLPLQQCAELLEPMIRFYIYFAYRLSARPVHEFDPVLNKTYLLECMKWYLSCEDRISATEENMSVNDLADCFKMMELNSKNLDCRVLIESLYIMCNLDNIQPIFRYLRLPLHIKRTPLLKLAYEVAIANLKGNFIRVCRLAQSLCPLNKCAFYLYLPSLQRCSLHKLSTAYNSKQLSVPTAAVQHWLLFTDSTEVEMCCKHYGLAVDQGVRFNKTMFKEDVEMYKPQLNNLKLPEFEEMLTYTSDIKINC</sequence>
<dbReference type="EMBL" id="FZQP02002813">
    <property type="protein sequence ID" value="VVC96650.1"/>
    <property type="molecule type" value="Genomic_DNA"/>
</dbReference>
<evidence type="ECO:0000259" key="1">
    <source>
        <dbReference type="Pfam" id="PF03399"/>
    </source>
</evidence>
<proteinExistence type="predicted"/>
<protein>
    <recommendedName>
        <fullName evidence="1">SAC3/GANP/THP3 conserved domain-containing protein</fullName>
    </recommendedName>
</protein>
<dbReference type="Pfam" id="PF03399">
    <property type="entry name" value="SAC3_GANP"/>
    <property type="match status" value="1"/>
</dbReference>
<evidence type="ECO:0000313" key="2">
    <source>
        <dbReference type="EMBL" id="VVC96650.1"/>
    </source>
</evidence>
<accession>A0A5E4QFT1</accession>
<dbReference type="InterPro" id="IPR045107">
    <property type="entry name" value="SAC3/GANP/THP3"/>
</dbReference>
<feature type="domain" description="SAC3/GANP/THP3 conserved" evidence="1">
    <location>
        <begin position="1"/>
        <end position="211"/>
    </location>
</feature>
<dbReference type="GO" id="GO:0005813">
    <property type="term" value="C:centrosome"/>
    <property type="evidence" value="ECO:0007669"/>
    <property type="project" value="TreeGrafter"/>
</dbReference>
<dbReference type="InterPro" id="IPR005062">
    <property type="entry name" value="SAC3/GANP/THP3_conserved"/>
</dbReference>
<reference evidence="2 3" key="1">
    <citation type="submission" date="2017-07" db="EMBL/GenBank/DDBJ databases">
        <authorList>
            <person name="Talla V."/>
            <person name="Backstrom N."/>
        </authorList>
    </citation>
    <scope>NUCLEOTIDE SEQUENCE [LARGE SCALE GENOMIC DNA]</scope>
</reference>
<gene>
    <name evidence="2" type="ORF">LSINAPIS_LOCUS8102</name>
</gene>
<keyword evidence="3" id="KW-1185">Reference proteome</keyword>
<dbReference type="GO" id="GO:0051298">
    <property type="term" value="P:centrosome duplication"/>
    <property type="evidence" value="ECO:0007669"/>
    <property type="project" value="TreeGrafter"/>
</dbReference>
<name>A0A5E4QFT1_9NEOP</name>
<dbReference type="PANTHER" id="PTHR12436:SF38">
    <property type="entry name" value="SAC3 DOMAIN-CONTAINING PROTEIN 1"/>
    <property type="match status" value="1"/>
</dbReference>
<dbReference type="PANTHER" id="PTHR12436">
    <property type="entry name" value="80 KDA MCM3-ASSOCIATED PROTEIN"/>
    <property type="match status" value="1"/>
</dbReference>
<dbReference type="AlphaFoldDB" id="A0A5E4QFT1"/>
<dbReference type="Proteomes" id="UP000324832">
    <property type="component" value="Unassembled WGS sequence"/>
</dbReference>
<organism evidence="2 3">
    <name type="scientific">Leptidea sinapis</name>
    <dbReference type="NCBI Taxonomy" id="189913"/>
    <lineage>
        <taxon>Eukaryota</taxon>
        <taxon>Metazoa</taxon>
        <taxon>Ecdysozoa</taxon>
        <taxon>Arthropoda</taxon>
        <taxon>Hexapoda</taxon>
        <taxon>Insecta</taxon>
        <taxon>Pterygota</taxon>
        <taxon>Neoptera</taxon>
        <taxon>Endopterygota</taxon>
        <taxon>Lepidoptera</taxon>
        <taxon>Glossata</taxon>
        <taxon>Ditrysia</taxon>
        <taxon>Papilionoidea</taxon>
        <taxon>Pieridae</taxon>
        <taxon>Dismorphiinae</taxon>
        <taxon>Leptidea</taxon>
    </lineage>
</organism>
<dbReference type="GO" id="GO:0005634">
    <property type="term" value="C:nucleus"/>
    <property type="evidence" value="ECO:0007669"/>
    <property type="project" value="TreeGrafter"/>
</dbReference>
<evidence type="ECO:0000313" key="3">
    <source>
        <dbReference type="Proteomes" id="UP000324832"/>
    </source>
</evidence>